<dbReference type="AlphaFoldDB" id="A0A0F9K7U0"/>
<sequence length="311" mass="32551">MASERQAPDAILAQTNLSGVVGDIQDDPDSPDANWLTASGNNVNTDARVSFPTPTGSPDVGADLQEFRAEVREFDTGQTGTPKARIELWENGALVRARSNVNVSGTSQVIAFTWNANELGTADGSLVECKVVGTKSGGSPSSRNTVEVGAVEWNVTFTAGTTFFETLSATAVAGSTMSNVPTYVESLAATATPLASLNLKMFVSLTATAAAISTITKKMFETLSATAAGVATINGAKFVQQTLSATATPISTISNLPTFTETLSSTASALSTIVTDFIAGVTTGRLYWGRTKSSLHACWRWLHTKRRKGGL</sequence>
<proteinExistence type="predicted"/>
<gene>
    <name evidence="1" type="ORF">LCGC14_1362160</name>
</gene>
<comment type="caution">
    <text evidence="1">The sequence shown here is derived from an EMBL/GenBank/DDBJ whole genome shotgun (WGS) entry which is preliminary data.</text>
</comment>
<evidence type="ECO:0000313" key="1">
    <source>
        <dbReference type="EMBL" id="KKM78214.1"/>
    </source>
</evidence>
<protein>
    <submittedName>
        <fullName evidence="1">Uncharacterized protein</fullName>
    </submittedName>
</protein>
<reference evidence="1" key="1">
    <citation type="journal article" date="2015" name="Nature">
        <title>Complex archaea that bridge the gap between prokaryotes and eukaryotes.</title>
        <authorList>
            <person name="Spang A."/>
            <person name="Saw J.H."/>
            <person name="Jorgensen S.L."/>
            <person name="Zaremba-Niedzwiedzka K."/>
            <person name="Martijn J."/>
            <person name="Lind A.E."/>
            <person name="van Eijk R."/>
            <person name="Schleper C."/>
            <person name="Guy L."/>
            <person name="Ettema T.J."/>
        </authorList>
    </citation>
    <scope>NUCLEOTIDE SEQUENCE</scope>
</reference>
<dbReference type="EMBL" id="LAZR01008525">
    <property type="protein sequence ID" value="KKM78214.1"/>
    <property type="molecule type" value="Genomic_DNA"/>
</dbReference>
<accession>A0A0F9K7U0</accession>
<name>A0A0F9K7U0_9ZZZZ</name>
<organism evidence="1">
    <name type="scientific">marine sediment metagenome</name>
    <dbReference type="NCBI Taxonomy" id="412755"/>
    <lineage>
        <taxon>unclassified sequences</taxon>
        <taxon>metagenomes</taxon>
        <taxon>ecological metagenomes</taxon>
    </lineage>
</organism>